<feature type="compositionally biased region" description="Basic and acidic residues" evidence="11">
    <location>
        <begin position="436"/>
        <end position="462"/>
    </location>
</feature>
<keyword evidence="12" id="KW-0812">Transmembrane</keyword>
<dbReference type="Gene3D" id="3.30.565.10">
    <property type="entry name" value="Histidine kinase-like ATPase, C-terminal domain"/>
    <property type="match status" value="1"/>
</dbReference>
<keyword evidence="5" id="KW-0597">Phosphoprotein</keyword>
<feature type="region of interest" description="Disordered" evidence="11">
    <location>
        <begin position="433"/>
        <end position="462"/>
    </location>
</feature>
<evidence type="ECO:0000259" key="13">
    <source>
        <dbReference type="PROSITE" id="PS50109"/>
    </source>
</evidence>
<evidence type="ECO:0000256" key="11">
    <source>
        <dbReference type="SAM" id="MobiDB-lite"/>
    </source>
</evidence>
<dbReference type="PANTHER" id="PTHR44936:SF10">
    <property type="entry name" value="SENSOR PROTEIN RSTB"/>
    <property type="match status" value="1"/>
</dbReference>
<comment type="catalytic activity">
    <reaction evidence="1">
        <text>ATP + protein L-histidine = ADP + protein N-phospho-L-histidine.</text>
        <dbReference type="EC" id="2.7.13.3"/>
    </reaction>
</comment>
<dbReference type="SUPFAM" id="SSF47384">
    <property type="entry name" value="Homodimeric domain of signal transducing histidine kinase"/>
    <property type="match status" value="1"/>
</dbReference>
<dbReference type="GO" id="GO:0000155">
    <property type="term" value="F:phosphorelay sensor kinase activity"/>
    <property type="evidence" value="ECO:0007669"/>
    <property type="project" value="InterPro"/>
</dbReference>
<keyword evidence="10" id="KW-0902">Two-component regulatory system</keyword>
<dbReference type="InterPro" id="IPR003661">
    <property type="entry name" value="HisK_dim/P_dom"/>
</dbReference>
<evidence type="ECO:0000256" key="8">
    <source>
        <dbReference type="ARBA" id="ARBA00022777"/>
    </source>
</evidence>
<dbReference type="GO" id="GO:0005524">
    <property type="term" value="F:ATP binding"/>
    <property type="evidence" value="ECO:0007669"/>
    <property type="project" value="UniProtKB-KW"/>
</dbReference>
<dbReference type="PANTHER" id="PTHR44936">
    <property type="entry name" value="SENSOR PROTEIN CREC"/>
    <property type="match status" value="1"/>
</dbReference>
<evidence type="ECO:0000259" key="14">
    <source>
        <dbReference type="PROSITE" id="PS50885"/>
    </source>
</evidence>
<keyword evidence="6 15" id="KW-0808">Transferase</keyword>
<evidence type="ECO:0000256" key="12">
    <source>
        <dbReference type="SAM" id="Phobius"/>
    </source>
</evidence>
<dbReference type="GO" id="GO:0005886">
    <property type="term" value="C:plasma membrane"/>
    <property type="evidence" value="ECO:0007669"/>
    <property type="project" value="UniProtKB-SubCell"/>
</dbReference>
<dbReference type="SUPFAM" id="SSF55874">
    <property type="entry name" value="ATPase domain of HSP90 chaperone/DNA topoisomerase II/histidine kinase"/>
    <property type="match status" value="1"/>
</dbReference>
<dbReference type="InterPro" id="IPR005467">
    <property type="entry name" value="His_kinase_dom"/>
</dbReference>
<dbReference type="InterPro" id="IPR036097">
    <property type="entry name" value="HisK_dim/P_sf"/>
</dbReference>
<keyword evidence="7" id="KW-0547">Nucleotide-binding</keyword>
<keyword evidence="9" id="KW-0067">ATP-binding</keyword>
<evidence type="ECO:0000256" key="4">
    <source>
        <dbReference type="ARBA" id="ARBA00022475"/>
    </source>
</evidence>
<dbReference type="AlphaFoldDB" id="A0A1E3AID2"/>
<dbReference type="PROSITE" id="PS50109">
    <property type="entry name" value="HIS_KIN"/>
    <property type="match status" value="1"/>
</dbReference>
<keyword evidence="8" id="KW-0418">Kinase</keyword>
<evidence type="ECO:0000313" key="15">
    <source>
        <dbReference type="EMBL" id="ODM08470.1"/>
    </source>
</evidence>
<dbReference type="SMART" id="SM00387">
    <property type="entry name" value="HATPase_c"/>
    <property type="match status" value="1"/>
</dbReference>
<organism evidence="15 16">
    <name type="scientific">Eisenbergiella tayi</name>
    <dbReference type="NCBI Taxonomy" id="1432052"/>
    <lineage>
        <taxon>Bacteria</taxon>
        <taxon>Bacillati</taxon>
        <taxon>Bacillota</taxon>
        <taxon>Clostridia</taxon>
        <taxon>Lachnospirales</taxon>
        <taxon>Lachnospiraceae</taxon>
        <taxon>Eisenbergiella</taxon>
    </lineage>
</organism>
<keyword evidence="12" id="KW-0472">Membrane</keyword>
<keyword evidence="12" id="KW-1133">Transmembrane helix</keyword>
<feature type="domain" description="HAMP" evidence="14">
    <location>
        <begin position="170"/>
        <end position="222"/>
    </location>
</feature>
<dbReference type="RefSeq" id="WP_069150872.1">
    <property type="nucleotide sequence ID" value="NZ_MCGH01000001.1"/>
</dbReference>
<evidence type="ECO:0000256" key="6">
    <source>
        <dbReference type="ARBA" id="ARBA00022679"/>
    </source>
</evidence>
<dbReference type="Pfam" id="PF00512">
    <property type="entry name" value="HisKA"/>
    <property type="match status" value="1"/>
</dbReference>
<evidence type="ECO:0000256" key="9">
    <source>
        <dbReference type="ARBA" id="ARBA00022840"/>
    </source>
</evidence>
<dbReference type="Proteomes" id="UP000094067">
    <property type="component" value="Unassembled WGS sequence"/>
</dbReference>
<dbReference type="PATRIC" id="fig|1432052.4.peg.105"/>
<dbReference type="SMART" id="SM00388">
    <property type="entry name" value="HisKA"/>
    <property type="match status" value="1"/>
</dbReference>
<evidence type="ECO:0000256" key="1">
    <source>
        <dbReference type="ARBA" id="ARBA00000085"/>
    </source>
</evidence>
<dbReference type="CDD" id="cd00082">
    <property type="entry name" value="HisKA"/>
    <property type="match status" value="1"/>
</dbReference>
<evidence type="ECO:0000256" key="3">
    <source>
        <dbReference type="ARBA" id="ARBA00012438"/>
    </source>
</evidence>
<accession>A0A1E3AID2</accession>
<name>A0A1E3AID2_9FIRM</name>
<dbReference type="Pfam" id="PF02518">
    <property type="entry name" value="HATPase_c"/>
    <property type="match status" value="1"/>
</dbReference>
<dbReference type="InterPro" id="IPR003594">
    <property type="entry name" value="HATPase_dom"/>
</dbReference>
<feature type="transmembrane region" description="Helical" evidence="12">
    <location>
        <begin position="148"/>
        <end position="169"/>
    </location>
</feature>
<sequence>MECRKGVSLIRILIQYMFLCGFTACLIAVSFWIGLNLLVNKGVAYPANAGERMAAEAAERMKKEGISRELVPFLCSYAIWENGELAETDMNDEEQAAAEEYRESGKDSGGYYHVKAEGEGKEAVLQFQYKMELINPEGRKLIPDVEKWYFIFWGAVLIVSLGLVTHRYVKIFRRRLSVLQDAALSLSRGELEEPFGSSGIREYDEVMDAMEELRTALRNSLQEQWKMEHSRISQTSALLHDLKTPLTIISGNAQLLEETPLTEEQQECLSAILKNTEAAGRYLERLKRMTRNVSEGEENKQPVSGELLQQEIFNGAEEIARVFGVKAECEGAVLPELILARQDVCRAVLNIVRNAAEHTPEEKRIVIHCRWQAPLLEICVSDEGPGFSPQALCHALEPMYTEGESRPQDGHMGIGLAFAREVARFHSGEVQIENTPEGHGKVSFRIRPESGEPHKEGKEQEI</sequence>
<protein>
    <recommendedName>
        <fullName evidence="3">histidine kinase</fullName>
        <ecNumber evidence="3">2.7.13.3</ecNumber>
    </recommendedName>
</protein>
<evidence type="ECO:0000256" key="7">
    <source>
        <dbReference type="ARBA" id="ARBA00022741"/>
    </source>
</evidence>
<dbReference type="InterPro" id="IPR050980">
    <property type="entry name" value="2C_sensor_his_kinase"/>
</dbReference>
<feature type="domain" description="Histidine kinase" evidence="13">
    <location>
        <begin position="237"/>
        <end position="450"/>
    </location>
</feature>
<evidence type="ECO:0000256" key="10">
    <source>
        <dbReference type="ARBA" id="ARBA00023012"/>
    </source>
</evidence>
<dbReference type="InterPro" id="IPR036890">
    <property type="entry name" value="HATPase_C_sf"/>
</dbReference>
<evidence type="ECO:0000256" key="5">
    <source>
        <dbReference type="ARBA" id="ARBA00022553"/>
    </source>
</evidence>
<evidence type="ECO:0000256" key="2">
    <source>
        <dbReference type="ARBA" id="ARBA00004651"/>
    </source>
</evidence>
<comment type="subcellular location">
    <subcellularLocation>
        <location evidence="2">Cell membrane</location>
        <topology evidence="2">Multi-pass membrane protein</topology>
    </subcellularLocation>
</comment>
<gene>
    <name evidence="15" type="primary">creC</name>
    <name evidence="15" type="ORF">BEI61_00099</name>
</gene>
<dbReference type="InterPro" id="IPR003660">
    <property type="entry name" value="HAMP_dom"/>
</dbReference>
<dbReference type="EC" id="2.7.13.3" evidence="3"/>
<reference evidence="15 16" key="1">
    <citation type="submission" date="2016-07" db="EMBL/GenBank/DDBJ databases">
        <title>Characterization of isolates of Eisenbergiella tayi derived from blood cultures, using whole genome sequencing.</title>
        <authorList>
            <person name="Burdz T."/>
            <person name="Wiebe D."/>
            <person name="Huynh C."/>
            <person name="Bernard K."/>
        </authorList>
    </citation>
    <scope>NUCLEOTIDE SEQUENCE [LARGE SCALE GENOMIC DNA]</scope>
    <source>
        <strain evidence="15 16">NML 110608</strain>
    </source>
</reference>
<proteinExistence type="predicted"/>
<dbReference type="PROSITE" id="PS51257">
    <property type="entry name" value="PROKAR_LIPOPROTEIN"/>
    <property type="match status" value="1"/>
</dbReference>
<evidence type="ECO:0000313" key="16">
    <source>
        <dbReference type="Proteomes" id="UP000094067"/>
    </source>
</evidence>
<comment type="caution">
    <text evidence="15">The sequence shown here is derived from an EMBL/GenBank/DDBJ whole genome shotgun (WGS) entry which is preliminary data.</text>
</comment>
<keyword evidence="4" id="KW-1003">Cell membrane</keyword>
<dbReference type="EMBL" id="MCGH01000001">
    <property type="protein sequence ID" value="ODM08470.1"/>
    <property type="molecule type" value="Genomic_DNA"/>
</dbReference>
<feature type="transmembrane region" description="Helical" evidence="12">
    <location>
        <begin position="12"/>
        <end position="33"/>
    </location>
</feature>
<dbReference type="Gene3D" id="1.10.287.130">
    <property type="match status" value="1"/>
</dbReference>
<dbReference type="PROSITE" id="PS50885">
    <property type="entry name" value="HAMP"/>
    <property type="match status" value="1"/>
</dbReference>